<protein>
    <submittedName>
        <fullName evidence="2">Unannotated protein</fullName>
    </submittedName>
</protein>
<dbReference type="NCBIfam" id="NF038319">
    <property type="entry name" value="DISARM_DrmC_I"/>
    <property type="match status" value="1"/>
</dbReference>
<dbReference type="PANTHER" id="PTHR21248:SF22">
    <property type="entry name" value="PHOSPHOLIPASE D"/>
    <property type="match status" value="1"/>
</dbReference>
<dbReference type="InterPro" id="IPR001736">
    <property type="entry name" value="PLipase_D/transphosphatidylase"/>
</dbReference>
<dbReference type="GO" id="GO:0032049">
    <property type="term" value="P:cardiolipin biosynthetic process"/>
    <property type="evidence" value="ECO:0007669"/>
    <property type="project" value="UniProtKB-ARBA"/>
</dbReference>
<dbReference type="PANTHER" id="PTHR21248">
    <property type="entry name" value="CARDIOLIPIN SYNTHASE"/>
    <property type="match status" value="1"/>
</dbReference>
<dbReference type="Gene3D" id="3.30.870.10">
    <property type="entry name" value="Endonuclease Chain A"/>
    <property type="match status" value="1"/>
</dbReference>
<name>A0A6J7LGZ9_9ZZZZ</name>
<evidence type="ECO:0000259" key="1">
    <source>
        <dbReference type="PROSITE" id="PS50035"/>
    </source>
</evidence>
<dbReference type="EMBL" id="CAFBNE010000140">
    <property type="protein sequence ID" value="CAB4967417.1"/>
    <property type="molecule type" value="Genomic_DNA"/>
</dbReference>
<reference evidence="2" key="1">
    <citation type="submission" date="2020-05" db="EMBL/GenBank/DDBJ databases">
        <authorList>
            <person name="Chiriac C."/>
            <person name="Salcher M."/>
            <person name="Ghai R."/>
            <person name="Kavagutti S V."/>
        </authorList>
    </citation>
    <scope>NUCLEOTIDE SEQUENCE</scope>
</reference>
<dbReference type="AlphaFoldDB" id="A0A6J7LGZ9"/>
<dbReference type="InterPro" id="IPR047955">
    <property type="entry name" value="DrmC-like"/>
</dbReference>
<gene>
    <name evidence="2" type="ORF">UFOPK3772_02957</name>
</gene>
<sequence length="238" mass="25695">MSSDPTSALGEYLTSAEASGMASMLAAGEQVKKALLEVNASRREHVQGLMAAASLGHQDAQRAVDVLRAIAGAKSVQRDITPVWTMPGNEADVGHLTSQFHTLVRGARLAVTCATYNFEPTSQMWKVLREASEQPGVQVTLYVDGDKADAEKIKEQMPKATVYRSATLASGKQVVSHAKFVVIDHSVLLLTSANFSYSAENRNVEFGVLITDQGLAESVENLMFSKHGVLYEAVKRLT</sequence>
<feature type="domain" description="PLD phosphodiesterase" evidence="1">
    <location>
        <begin position="172"/>
        <end position="199"/>
    </location>
</feature>
<dbReference type="InterPro" id="IPR025202">
    <property type="entry name" value="PLD-like_dom"/>
</dbReference>
<evidence type="ECO:0000313" key="2">
    <source>
        <dbReference type="EMBL" id="CAB4967417.1"/>
    </source>
</evidence>
<dbReference type="PROSITE" id="PS50035">
    <property type="entry name" value="PLD"/>
    <property type="match status" value="1"/>
</dbReference>
<dbReference type="SUPFAM" id="SSF56024">
    <property type="entry name" value="Phospholipase D/nuclease"/>
    <property type="match status" value="1"/>
</dbReference>
<dbReference type="GO" id="GO:0030572">
    <property type="term" value="F:phosphatidyltransferase activity"/>
    <property type="evidence" value="ECO:0007669"/>
    <property type="project" value="UniProtKB-ARBA"/>
</dbReference>
<dbReference type="Pfam" id="PF13091">
    <property type="entry name" value="PLDc_2"/>
    <property type="match status" value="1"/>
</dbReference>
<accession>A0A6J7LGZ9</accession>
<proteinExistence type="predicted"/>
<organism evidence="2">
    <name type="scientific">freshwater metagenome</name>
    <dbReference type="NCBI Taxonomy" id="449393"/>
    <lineage>
        <taxon>unclassified sequences</taxon>
        <taxon>metagenomes</taxon>
        <taxon>ecological metagenomes</taxon>
    </lineage>
</organism>